<dbReference type="PANTHER" id="PTHR12411">
    <property type="entry name" value="CYSTEINE PROTEASE FAMILY C1-RELATED"/>
    <property type="match status" value="1"/>
</dbReference>
<gene>
    <name evidence="7 8" type="primary">LOC110989044</name>
</gene>
<evidence type="ECO:0000259" key="4">
    <source>
        <dbReference type="SMART" id="SM00645"/>
    </source>
</evidence>
<dbReference type="InterPro" id="IPR025660">
    <property type="entry name" value="Pept_his_AS"/>
</dbReference>
<dbReference type="AlphaFoldDB" id="A0A8B7ZZ19"/>
<dbReference type="InterPro" id="IPR038765">
    <property type="entry name" value="Papain-like_cys_pep_sf"/>
</dbReference>
<dbReference type="Pfam" id="PF08246">
    <property type="entry name" value="Inhibitor_I29"/>
    <property type="match status" value="1"/>
</dbReference>
<feature type="domain" description="Cathepsin propeptide inhibitor" evidence="5">
    <location>
        <begin position="40"/>
        <end position="95"/>
    </location>
</feature>
<dbReference type="OMA" id="TYIESIT"/>
<dbReference type="OrthoDB" id="65740at2759"/>
<sequence length="331" mass="36287">MLYFCLKMKSAPLLGCVLAIFIAWNVSLAHDVDGPPTTDWETWKQRYRKKYGSMSEEIEKRAVWERNSAIIRKHNSEMNKTFDLAMNEFGDQEQMTRKHLPYAYPARSSSSDVSQKNLMGSPHVVLPSSVDWRKKGDVTPVRNQGQLGSAAAIAAADAVASFHAIHKGNIAMLSAQEVQDCCRIHLADFVFDCIRKLGGLCKDGDYKPGNGTCQSGSCTPYAKVPNGGKKVSSGSEDTLAQAVVTEPVMVSIDASQASFQFYSSGVYASSQCSSTQLDHSMLLVGYGRLGDQEYWICKNSWGTSWGMAGYILIARNEGNMCGIATDALYPI</sequence>
<protein>
    <submittedName>
        <fullName evidence="7 8">Cathepsin L1-like</fullName>
    </submittedName>
</protein>
<feature type="signal peptide" evidence="3">
    <location>
        <begin position="1"/>
        <end position="29"/>
    </location>
</feature>
<dbReference type="SMART" id="SM00848">
    <property type="entry name" value="Inhibitor_I29"/>
    <property type="match status" value="1"/>
</dbReference>
<reference evidence="7 8" key="1">
    <citation type="submission" date="2025-04" db="UniProtKB">
        <authorList>
            <consortium name="RefSeq"/>
        </authorList>
    </citation>
    <scope>IDENTIFICATION</scope>
</reference>
<evidence type="ECO:0000256" key="3">
    <source>
        <dbReference type="SAM" id="SignalP"/>
    </source>
</evidence>
<comment type="similarity">
    <text evidence="1">Belongs to the peptidase C1 family.</text>
</comment>
<dbReference type="Pfam" id="PF00112">
    <property type="entry name" value="Peptidase_C1"/>
    <property type="match status" value="1"/>
</dbReference>
<evidence type="ECO:0000313" key="6">
    <source>
        <dbReference type="Proteomes" id="UP000694845"/>
    </source>
</evidence>
<dbReference type="GO" id="GO:0008234">
    <property type="term" value="F:cysteine-type peptidase activity"/>
    <property type="evidence" value="ECO:0007669"/>
    <property type="project" value="InterPro"/>
</dbReference>
<dbReference type="FunFam" id="3.90.70.10:FF:000332">
    <property type="entry name" value="Cathepsin L1"/>
    <property type="match status" value="1"/>
</dbReference>
<dbReference type="GO" id="GO:0006508">
    <property type="term" value="P:proteolysis"/>
    <property type="evidence" value="ECO:0007669"/>
    <property type="project" value="InterPro"/>
</dbReference>
<dbReference type="KEGG" id="aplc:110989044"/>
<keyword evidence="3" id="KW-0732">Signal</keyword>
<accession>A0A8B7ZZ19</accession>
<organism evidence="6 7">
    <name type="scientific">Acanthaster planci</name>
    <name type="common">Crown-of-thorns starfish</name>
    <dbReference type="NCBI Taxonomy" id="133434"/>
    <lineage>
        <taxon>Eukaryota</taxon>
        <taxon>Metazoa</taxon>
        <taxon>Echinodermata</taxon>
        <taxon>Eleutherozoa</taxon>
        <taxon>Asterozoa</taxon>
        <taxon>Asteroidea</taxon>
        <taxon>Valvatacea</taxon>
        <taxon>Valvatida</taxon>
        <taxon>Acanthasteridae</taxon>
        <taxon>Acanthaster</taxon>
    </lineage>
</organism>
<dbReference type="GeneID" id="110989044"/>
<keyword evidence="2" id="KW-1015">Disulfide bond</keyword>
<dbReference type="PROSITE" id="PS00639">
    <property type="entry name" value="THIOL_PROTEASE_HIS"/>
    <property type="match status" value="1"/>
</dbReference>
<dbReference type="InterPro" id="IPR000668">
    <property type="entry name" value="Peptidase_C1A_C"/>
</dbReference>
<keyword evidence="6" id="KW-1185">Reference proteome</keyword>
<dbReference type="InterPro" id="IPR039417">
    <property type="entry name" value="Peptidase_C1A_papain-like"/>
</dbReference>
<evidence type="ECO:0000259" key="5">
    <source>
        <dbReference type="SMART" id="SM00848"/>
    </source>
</evidence>
<dbReference type="RefSeq" id="XP_022108826.1">
    <property type="nucleotide sequence ID" value="XM_022253134.1"/>
</dbReference>
<name>A0A8B7ZZ19_ACAPL</name>
<proteinExistence type="inferred from homology"/>
<evidence type="ECO:0000256" key="1">
    <source>
        <dbReference type="ARBA" id="ARBA00008455"/>
    </source>
</evidence>
<dbReference type="SMART" id="SM00645">
    <property type="entry name" value="Pept_C1"/>
    <property type="match status" value="1"/>
</dbReference>
<evidence type="ECO:0000313" key="7">
    <source>
        <dbReference type="RefSeq" id="XP_022108826.1"/>
    </source>
</evidence>
<dbReference type="SUPFAM" id="SSF54001">
    <property type="entry name" value="Cysteine proteinases"/>
    <property type="match status" value="1"/>
</dbReference>
<dbReference type="InterPro" id="IPR013201">
    <property type="entry name" value="Prot_inhib_I29"/>
</dbReference>
<dbReference type="Gene3D" id="3.90.70.10">
    <property type="entry name" value="Cysteine proteinases"/>
    <property type="match status" value="1"/>
</dbReference>
<feature type="chain" id="PRO_5044665788" evidence="3">
    <location>
        <begin position="30"/>
        <end position="331"/>
    </location>
</feature>
<dbReference type="PROSITE" id="PS00640">
    <property type="entry name" value="THIOL_PROTEASE_ASN"/>
    <property type="match status" value="1"/>
</dbReference>
<dbReference type="CDD" id="cd02248">
    <property type="entry name" value="Peptidase_C1A"/>
    <property type="match status" value="1"/>
</dbReference>
<dbReference type="InterPro" id="IPR025661">
    <property type="entry name" value="Pept_asp_AS"/>
</dbReference>
<feature type="domain" description="Peptidase C1A papain C-terminal" evidence="4">
    <location>
        <begin position="126"/>
        <end position="331"/>
    </location>
</feature>
<dbReference type="InterPro" id="IPR013128">
    <property type="entry name" value="Peptidase_C1A"/>
</dbReference>
<dbReference type="Proteomes" id="UP000694845">
    <property type="component" value="Unplaced"/>
</dbReference>
<evidence type="ECO:0000313" key="8">
    <source>
        <dbReference type="RefSeq" id="XP_022108836.1"/>
    </source>
</evidence>
<evidence type="ECO:0000256" key="2">
    <source>
        <dbReference type="ARBA" id="ARBA00023157"/>
    </source>
</evidence>
<dbReference type="RefSeq" id="XP_022108836.1">
    <property type="nucleotide sequence ID" value="XM_022253144.1"/>
</dbReference>